<evidence type="ECO:0000313" key="2">
    <source>
        <dbReference type="Proteomes" id="UP001148838"/>
    </source>
</evidence>
<name>A0ABQ8TN52_PERAM</name>
<evidence type="ECO:0008006" key="3">
    <source>
        <dbReference type="Google" id="ProtNLM"/>
    </source>
</evidence>
<dbReference type="Proteomes" id="UP001148838">
    <property type="component" value="Unassembled WGS sequence"/>
</dbReference>
<dbReference type="PANTHER" id="PTHR47326">
    <property type="entry name" value="TRANSPOSABLE ELEMENT TC3 TRANSPOSASE-LIKE PROTEIN"/>
    <property type="match status" value="1"/>
</dbReference>
<dbReference type="EMBL" id="JAJSOF020000005">
    <property type="protein sequence ID" value="KAJ4447457.1"/>
    <property type="molecule type" value="Genomic_DNA"/>
</dbReference>
<comment type="caution">
    <text evidence="1">The sequence shown here is derived from an EMBL/GenBank/DDBJ whole genome shotgun (WGS) entry which is preliminary data.</text>
</comment>
<proteinExistence type="predicted"/>
<sequence length="90" mass="10576">MPYKFSSDQLLGPFIFLEHLTYEMYLHFLQEQLSQLLEDVPLARNFQHDGATVHFNRAVTAHLDQHFKQRWVGRGGPITWPPRSIDLITL</sequence>
<evidence type="ECO:0000313" key="1">
    <source>
        <dbReference type="EMBL" id="KAJ4447457.1"/>
    </source>
</evidence>
<organism evidence="1 2">
    <name type="scientific">Periplaneta americana</name>
    <name type="common">American cockroach</name>
    <name type="synonym">Blatta americana</name>
    <dbReference type="NCBI Taxonomy" id="6978"/>
    <lineage>
        <taxon>Eukaryota</taxon>
        <taxon>Metazoa</taxon>
        <taxon>Ecdysozoa</taxon>
        <taxon>Arthropoda</taxon>
        <taxon>Hexapoda</taxon>
        <taxon>Insecta</taxon>
        <taxon>Pterygota</taxon>
        <taxon>Neoptera</taxon>
        <taxon>Polyneoptera</taxon>
        <taxon>Dictyoptera</taxon>
        <taxon>Blattodea</taxon>
        <taxon>Blattoidea</taxon>
        <taxon>Blattidae</taxon>
        <taxon>Blattinae</taxon>
        <taxon>Periplaneta</taxon>
    </lineage>
</organism>
<accession>A0ABQ8TN52</accession>
<dbReference type="PANTHER" id="PTHR47326:SF1">
    <property type="entry name" value="HTH PSQ-TYPE DOMAIN-CONTAINING PROTEIN"/>
    <property type="match status" value="1"/>
</dbReference>
<keyword evidence="2" id="KW-1185">Reference proteome</keyword>
<dbReference type="Gene3D" id="3.30.420.10">
    <property type="entry name" value="Ribonuclease H-like superfamily/Ribonuclease H"/>
    <property type="match status" value="1"/>
</dbReference>
<reference evidence="1 2" key="1">
    <citation type="journal article" date="2022" name="Allergy">
        <title>Genome assembly and annotation of Periplaneta americana reveal a comprehensive cockroach allergen profile.</title>
        <authorList>
            <person name="Wang L."/>
            <person name="Xiong Q."/>
            <person name="Saelim N."/>
            <person name="Wang L."/>
            <person name="Nong W."/>
            <person name="Wan A.T."/>
            <person name="Shi M."/>
            <person name="Liu X."/>
            <person name="Cao Q."/>
            <person name="Hui J.H.L."/>
            <person name="Sookrung N."/>
            <person name="Leung T.F."/>
            <person name="Tungtrongchitr A."/>
            <person name="Tsui S.K.W."/>
        </authorList>
    </citation>
    <scope>NUCLEOTIDE SEQUENCE [LARGE SCALE GENOMIC DNA]</scope>
    <source>
        <strain evidence="1">PWHHKU_190912</strain>
    </source>
</reference>
<gene>
    <name evidence="1" type="ORF">ANN_09464</name>
</gene>
<dbReference type="InterPro" id="IPR036397">
    <property type="entry name" value="RNaseH_sf"/>
</dbReference>
<protein>
    <recommendedName>
        <fullName evidence="3">Histone-lysine N-methyltransferase SETMAR</fullName>
    </recommendedName>
</protein>